<dbReference type="InterPro" id="IPR010730">
    <property type="entry name" value="HET"/>
</dbReference>
<dbReference type="InterPro" id="IPR004773">
    <property type="entry name" value="K/Na_transp_Trk1/HKT1"/>
</dbReference>
<feature type="transmembrane region" description="Helical" evidence="10">
    <location>
        <begin position="1071"/>
        <end position="1091"/>
    </location>
</feature>
<dbReference type="GO" id="GO:1990573">
    <property type="term" value="P:potassium ion import across plasma membrane"/>
    <property type="evidence" value="ECO:0007669"/>
    <property type="project" value="TreeGrafter"/>
</dbReference>
<evidence type="ECO:0000313" key="12">
    <source>
        <dbReference type="EMBL" id="RSL51163.1"/>
    </source>
</evidence>
<keyword evidence="13" id="KW-1185">Reference proteome</keyword>
<dbReference type="Pfam" id="PF06985">
    <property type="entry name" value="HET"/>
    <property type="match status" value="1"/>
</dbReference>
<dbReference type="Proteomes" id="UP000288168">
    <property type="component" value="Unassembled WGS sequence"/>
</dbReference>
<keyword evidence="7" id="KW-0406">Ion transport</keyword>
<feature type="transmembrane region" description="Helical" evidence="10">
    <location>
        <begin position="1133"/>
        <end position="1153"/>
    </location>
</feature>
<dbReference type="InterPro" id="IPR051143">
    <property type="entry name" value="TrkH_K-transport"/>
</dbReference>
<evidence type="ECO:0000256" key="10">
    <source>
        <dbReference type="SAM" id="Phobius"/>
    </source>
</evidence>
<comment type="caution">
    <text evidence="12">The sequence shown here is derived from an EMBL/GenBank/DDBJ whole genome shotgun (WGS) entry which is preliminary data.</text>
</comment>
<evidence type="ECO:0000256" key="7">
    <source>
        <dbReference type="ARBA" id="ARBA00023065"/>
    </source>
</evidence>
<feature type="transmembrane region" description="Helical" evidence="10">
    <location>
        <begin position="935"/>
        <end position="959"/>
    </location>
</feature>
<evidence type="ECO:0000256" key="6">
    <source>
        <dbReference type="ARBA" id="ARBA00022989"/>
    </source>
</evidence>
<keyword evidence="8 10" id="KW-0472">Membrane</keyword>
<protein>
    <recommendedName>
        <fullName evidence="11">Heterokaryon incompatibility domain-containing protein</fullName>
    </recommendedName>
</protein>
<feature type="domain" description="Heterokaryon incompatibility" evidence="11">
    <location>
        <begin position="244"/>
        <end position="405"/>
    </location>
</feature>
<dbReference type="PANTHER" id="PTHR31064">
    <property type="entry name" value="POTASSIUM TRANSPORT PROTEIN DDB_G0292412-RELATED"/>
    <property type="match status" value="1"/>
</dbReference>
<feature type="region of interest" description="Disordered" evidence="9">
    <location>
        <begin position="878"/>
        <end position="898"/>
    </location>
</feature>
<gene>
    <name evidence="12" type="ORF">CEP54_011555</name>
</gene>
<sequence length="1298" mass="146462">MSSATHINSSKVGAADLCDGCLVVLFDDSAKEFYEGTTRKRNKQPTLRHVDEEPDKAEMDLRLEKVAVRGTTPRVWHDELPGLPAMAQTAGAGCHLCQFLRQTLLQRPTSFQGTVHIRAFYMWDYDRTIYQPSDDGLVLWRCEVYDGPNLLNQVNFNIETRNDEMATWLRMDKRRSEECLDANNVEWIKDRVRQCEERCNHEEAHTEFLPTRLIDVGTQEEVDGARLIITSNLQLDRADHPIEYAALSYCWGSKGDAAKQTKTTKSNLSQHLKGMPLSSMSPVIADTIIVCRTLGILYLWVDALCIIQGDDDDWDKESEMMGQVYFHSFLTICPLSSSSCLEGYLGPRSRGLDIEFQSSHYERIRGTYTFLEHQNYAFPDAISENTNTPDMDMSSWPERGWTFQEEVLSLRILFFGVSMCHFQCESRLISENGYREDSFAPSCRNWYLRNSKPELARPISDREKMDFRSRWSIMNLIQKREWTYKEDIFSGISSLAKKHAALTDDTYLAGLWKNNLHYDLTWFPTDAKAGDLDTTLQQLRNQNPYVAPSWSWASQDIICEGLTGNTYIVKGTERPCHMQVEFSLGEICIEPWGKNPFGRLKAAFIKISGKVAPFPSEVLMKPRNYRHAYIIFMGLLAIPVMLPEGNMKAIDAYFFGASASTESGLNTVDVKELRTYQQLYLYFIPIFTNLGFINILVVVVRLFWFKSHLKKLAPHVHRRERDGEIDVEDLPGSSTTETPDSTGKLPVAAASGNDAGHGQGATDQALPAVDAARPIARTTTISFDPATEKHKDDATLYIPSPRDRHPIVAETGKERFADDSDDEDHIKPVPTSNSNNGGPSVRRRRRFSDNEGLQMSAAKSMERVAGVAASLLLLGSETKPPTRSAATTPQPQQPALNDTPFLSRQVTIGRNSEFHNLTEQDLEVLGGIEYRSLKLLLKIVTSYFFGIHLFGAICLVGWIQNANPKYREYLDSIAQDKNWWAFYSAQTMVDNLGFSLTPDSMISFRDAKWPMILMSFLAFAGNTLYPVFLRLVIWIMSKVTPKHSPTQEPLAFLLNHPRRCYTLLFPSRPTWILFAIIFALNFVDILLIIVLDLHNPEVASLSLDARIPAAIFQAASARHTGTATFNLANVNPAVQLSLLIMMYIAVFPIALSIRASNTYEEKSLGIWQDEESLNEMNGKSYLVTHMKNQLGFDLWYIFLGTFCICIAEADRIADVNEPAFSVFSVLFEVTSAYGNVGLSLGYPTVSTSLCGMFGTFGKVVICLMMIRGRHRGLPYALDRAIMLPDGQVLEKSLSMRAS</sequence>
<keyword evidence="3" id="KW-0633">Potassium transport</keyword>
<feature type="transmembrane region" description="Helical" evidence="10">
    <location>
        <begin position="1011"/>
        <end position="1033"/>
    </location>
</feature>
<dbReference type="EMBL" id="NKCI01000153">
    <property type="protein sequence ID" value="RSL51163.1"/>
    <property type="molecule type" value="Genomic_DNA"/>
</dbReference>
<evidence type="ECO:0000256" key="3">
    <source>
        <dbReference type="ARBA" id="ARBA00022538"/>
    </source>
</evidence>
<evidence type="ECO:0000313" key="13">
    <source>
        <dbReference type="Proteomes" id="UP000288168"/>
    </source>
</evidence>
<feature type="transmembrane region" description="Helical" evidence="10">
    <location>
        <begin position="1245"/>
        <end position="1266"/>
    </location>
</feature>
<feature type="region of interest" description="Disordered" evidence="9">
    <location>
        <begin position="717"/>
        <end position="763"/>
    </location>
</feature>
<keyword evidence="6 10" id="KW-1133">Transmembrane helix</keyword>
<organism evidence="12 13">
    <name type="scientific">Fusarium duplospermum</name>
    <dbReference type="NCBI Taxonomy" id="1325734"/>
    <lineage>
        <taxon>Eukaryota</taxon>
        <taxon>Fungi</taxon>
        <taxon>Dikarya</taxon>
        <taxon>Ascomycota</taxon>
        <taxon>Pezizomycotina</taxon>
        <taxon>Sordariomycetes</taxon>
        <taxon>Hypocreomycetidae</taxon>
        <taxon>Hypocreales</taxon>
        <taxon>Nectriaceae</taxon>
        <taxon>Fusarium</taxon>
        <taxon>Fusarium solani species complex</taxon>
    </lineage>
</organism>
<dbReference type="NCBIfam" id="TIGR00934">
    <property type="entry name" value="2a38euk"/>
    <property type="match status" value="1"/>
</dbReference>
<proteinExistence type="predicted"/>
<dbReference type="STRING" id="1325734.A0A428PE14"/>
<dbReference type="OrthoDB" id="9999863at2759"/>
<evidence type="ECO:0000256" key="1">
    <source>
        <dbReference type="ARBA" id="ARBA00004141"/>
    </source>
</evidence>
<feature type="transmembrane region" description="Helical" evidence="10">
    <location>
        <begin position="1194"/>
        <end position="1213"/>
    </location>
</feature>
<reference evidence="12 13" key="1">
    <citation type="submission" date="2017-06" db="EMBL/GenBank/DDBJ databases">
        <title>Comparative genomic analysis of Ambrosia Fusariam Clade fungi.</title>
        <authorList>
            <person name="Stajich J.E."/>
            <person name="Carrillo J."/>
            <person name="Kijimoto T."/>
            <person name="Eskalen A."/>
            <person name="O'Donnell K."/>
            <person name="Kasson M."/>
        </authorList>
    </citation>
    <scope>NUCLEOTIDE SEQUENCE [LARGE SCALE GENOMIC DNA]</scope>
    <source>
        <strain evidence="12 13">NRRL62584</strain>
    </source>
</reference>
<evidence type="ECO:0000256" key="9">
    <source>
        <dbReference type="SAM" id="MobiDB-lite"/>
    </source>
</evidence>
<keyword evidence="2" id="KW-0813">Transport</keyword>
<evidence type="ECO:0000259" key="11">
    <source>
        <dbReference type="Pfam" id="PF06985"/>
    </source>
</evidence>
<comment type="subcellular location">
    <subcellularLocation>
        <location evidence="1">Membrane</location>
        <topology evidence="1">Multi-pass membrane protein</topology>
    </subcellularLocation>
</comment>
<dbReference type="GO" id="GO:0140107">
    <property type="term" value="F:high-affinity potassium ion transmembrane transporter activity"/>
    <property type="evidence" value="ECO:0007669"/>
    <property type="project" value="TreeGrafter"/>
</dbReference>
<evidence type="ECO:0000256" key="8">
    <source>
        <dbReference type="ARBA" id="ARBA00023136"/>
    </source>
</evidence>
<keyword evidence="5" id="KW-0630">Potassium</keyword>
<keyword evidence="4 10" id="KW-0812">Transmembrane</keyword>
<feature type="compositionally biased region" description="Polar residues" evidence="9">
    <location>
        <begin position="732"/>
        <end position="741"/>
    </location>
</feature>
<feature type="transmembrane region" description="Helical" evidence="10">
    <location>
        <begin position="679"/>
        <end position="704"/>
    </location>
</feature>
<feature type="compositionally biased region" description="Polar residues" evidence="9">
    <location>
        <begin position="879"/>
        <end position="898"/>
    </location>
</feature>
<dbReference type="InterPro" id="IPR003445">
    <property type="entry name" value="Cat_transpt"/>
</dbReference>
<accession>A0A428PE14</accession>
<name>A0A428PE14_9HYPO</name>
<dbReference type="PANTHER" id="PTHR31064:SF5">
    <property type="entry name" value="POTASSIUM ION TRANSPORTER (EUROFUNG)"/>
    <property type="match status" value="1"/>
</dbReference>
<evidence type="ECO:0000256" key="4">
    <source>
        <dbReference type="ARBA" id="ARBA00022692"/>
    </source>
</evidence>
<dbReference type="GO" id="GO:0030007">
    <property type="term" value="P:intracellular potassium ion homeostasis"/>
    <property type="evidence" value="ECO:0007669"/>
    <property type="project" value="TreeGrafter"/>
</dbReference>
<evidence type="ECO:0000256" key="2">
    <source>
        <dbReference type="ARBA" id="ARBA00022448"/>
    </source>
</evidence>
<evidence type="ECO:0000256" key="5">
    <source>
        <dbReference type="ARBA" id="ARBA00022958"/>
    </source>
</evidence>
<dbReference type="GO" id="GO:0005886">
    <property type="term" value="C:plasma membrane"/>
    <property type="evidence" value="ECO:0007669"/>
    <property type="project" value="TreeGrafter"/>
</dbReference>
<dbReference type="Pfam" id="PF02386">
    <property type="entry name" value="TrkH"/>
    <property type="match status" value="1"/>
</dbReference>
<feature type="region of interest" description="Disordered" evidence="9">
    <location>
        <begin position="813"/>
        <end position="855"/>
    </location>
</feature>